<dbReference type="GO" id="GO:0005125">
    <property type="term" value="F:cytokine activity"/>
    <property type="evidence" value="ECO:0007669"/>
    <property type="project" value="TreeGrafter"/>
</dbReference>
<dbReference type="OMA" id="INAHNRN"/>
<evidence type="ECO:0000256" key="6">
    <source>
        <dbReference type="ARBA" id="ARBA00022687"/>
    </source>
</evidence>
<evidence type="ECO:0000313" key="12">
    <source>
        <dbReference type="Proteomes" id="UP000014500"/>
    </source>
</evidence>
<keyword evidence="8" id="KW-0449">Lipoprotein</keyword>
<dbReference type="SMART" id="SM00097">
    <property type="entry name" value="WNT1"/>
    <property type="match status" value="1"/>
</dbReference>
<feature type="signal peptide" evidence="10">
    <location>
        <begin position="1"/>
        <end position="19"/>
    </location>
</feature>
<dbReference type="PhylomeDB" id="T1IPH0"/>
<dbReference type="EMBL" id="JH431262">
    <property type="status" value="NOT_ANNOTATED_CDS"/>
    <property type="molecule type" value="Genomic_DNA"/>
</dbReference>
<dbReference type="Pfam" id="PF00110">
    <property type="entry name" value="wnt"/>
    <property type="match status" value="1"/>
</dbReference>
<dbReference type="STRING" id="126957.T1IPH0"/>
<dbReference type="GO" id="GO:0030182">
    <property type="term" value="P:neuron differentiation"/>
    <property type="evidence" value="ECO:0007669"/>
    <property type="project" value="TreeGrafter"/>
</dbReference>
<comment type="similarity">
    <text evidence="2 9">Belongs to the Wnt family.</text>
</comment>
<dbReference type="AlphaFoldDB" id="T1IPH0"/>
<dbReference type="GO" id="GO:0005109">
    <property type="term" value="F:frizzled binding"/>
    <property type="evidence" value="ECO:0007669"/>
    <property type="project" value="TreeGrafter"/>
</dbReference>
<evidence type="ECO:0000313" key="11">
    <source>
        <dbReference type="EnsemblMetazoa" id="SMAR002922-PA"/>
    </source>
</evidence>
<evidence type="ECO:0000256" key="5">
    <source>
        <dbReference type="ARBA" id="ARBA00022530"/>
    </source>
</evidence>
<dbReference type="PRINTS" id="PR01349">
    <property type="entry name" value="WNTPROTEIN"/>
</dbReference>
<keyword evidence="10" id="KW-0732">Signal</keyword>
<keyword evidence="4" id="KW-0964">Secreted</keyword>
<dbReference type="HOGENOM" id="CLU_033039_1_0_1"/>
<evidence type="ECO:0000256" key="4">
    <source>
        <dbReference type="ARBA" id="ARBA00022525"/>
    </source>
</evidence>
<evidence type="ECO:0000256" key="8">
    <source>
        <dbReference type="ARBA" id="ARBA00023288"/>
    </source>
</evidence>
<name>T1IPH0_STRMM</name>
<dbReference type="PROSITE" id="PS00246">
    <property type="entry name" value="WNT1"/>
    <property type="match status" value="1"/>
</dbReference>
<dbReference type="PANTHER" id="PTHR12027:SF98">
    <property type="entry name" value="PROTEIN WNT"/>
    <property type="match status" value="1"/>
</dbReference>
<dbReference type="InterPro" id="IPR043158">
    <property type="entry name" value="Wnt_C"/>
</dbReference>
<dbReference type="GO" id="GO:0007517">
    <property type="term" value="P:muscle organ development"/>
    <property type="evidence" value="ECO:0007669"/>
    <property type="project" value="UniProtKB-ARBA"/>
</dbReference>
<keyword evidence="12" id="KW-1185">Reference proteome</keyword>
<dbReference type="PANTHER" id="PTHR12027">
    <property type="entry name" value="WNT RELATED"/>
    <property type="match status" value="1"/>
</dbReference>
<evidence type="ECO:0000256" key="3">
    <source>
        <dbReference type="ARBA" id="ARBA00022473"/>
    </source>
</evidence>
<dbReference type="GO" id="GO:0000902">
    <property type="term" value="P:cell morphogenesis"/>
    <property type="evidence" value="ECO:0007669"/>
    <property type="project" value="UniProtKB-ARBA"/>
</dbReference>
<evidence type="ECO:0000256" key="7">
    <source>
        <dbReference type="ARBA" id="ARBA00023157"/>
    </source>
</evidence>
<evidence type="ECO:0000256" key="2">
    <source>
        <dbReference type="ARBA" id="ARBA00005683"/>
    </source>
</evidence>
<dbReference type="GO" id="GO:0045165">
    <property type="term" value="P:cell fate commitment"/>
    <property type="evidence" value="ECO:0007669"/>
    <property type="project" value="TreeGrafter"/>
</dbReference>
<proteinExistence type="inferred from homology"/>
<dbReference type="Gene3D" id="3.30.2460.20">
    <property type="match status" value="1"/>
</dbReference>
<comment type="function">
    <text evidence="9">Ligand for members of the frizzled family of seven transmembrane receptors.</text>
</comment>
<protein>
    <recommendedName>
        <fullName evidence="9">Protein Wnt</fullName>
    </recommendedName>
</protein>
<comment type="subcellular location">
    <subcellularLocation>
        <location evidence="1 9">Secreted</location>
        <location evidence="1 9">Extracellular space</location>
        <location evidence="1 9">Extracellular matrix</location>
    </subcellularLocation>
</comment>
<dbReference type="GO" id="GO:0005615">
    <property type="term" value="C:extracellular space"/>
    <property type="evidence" value="ECO:0007669"/>
    <property type="project" value="TreeGrafter"/>
</dbReference>
<dbReference type="Proteomes" id="UP000014500">
    <property type="component" value="Unassembled WGS sequence"/>
</dbReference>
<evidence type="ECO:0000256" key="1">
    <source>
        <dbReference type="ARBA" id="ARBA00004498"/>
    </source>
</evidence>
<evidence type="ECO:0000256" key="10">
    <source>
        <dbReference type="SAM" id="SignalP"/>
    </source>
</evidence>
<keyword evidence="6 9" id="KW-0879">Wnt signaling pathway</keyword>
<feature type="chain" id="PRO_5004589936" description="Protein Wnt" evidence="10">
    <location>
        <begin position="20"/>
        <end position="344"/>
    </location>
</feature>
<dbReference type="FunFam" id="3.30.2460.20:FF:000001">
    <property type="entry name" value="Wnt homolog"/>
    <property type="match status" value="1"/>
</dbReference>
<dbReference type="EnsemblMetazoa" id="SMAR002922-RA">
    <property type="protein sequence ID" value="SMAR002922-PA"/>
    <property type="gene ID" value="SMAR002922"/>
</dbReference>
<organism evidence="11 12">
    <name type="scientific">Strigamia maritima</name>
    <name type="common">European centipede</name>
    <name type="synonym">Geophilus maritimus</name>
    <dbReference type="NCBI Taxonomy" id="126957"/>
    <lineage>
        <taxon>Eukaryota</taxon>
        <taxon>Metazoa</taxon>
        <taxon>Ecdysozoa</taxon>
        <taxon>Arthropoda</taxon>
        <taxon>Myriapoda</taxon>
        <taxon>Chilopoda</taxon>
        <taxon>Pleurostigmophora</taxon>
        <taxon>Geophilomorpha</taxon>
        <taxon>Linotaeniidae</taxon>
        <taxon>Strigamia</taxon>
    </lineage>
</organism>
<reference evidence="11" key="2">
    <citation type="submission" date="2015-02" db="UniProtKB">
        <authorList>
            <consortium name="EnsemblMetazoa"/>
        </authorList>
    </citation>
    <scope>IDENTIFICATION</scope>
</reference>
<sequence length="344" mass="39137">MDYFVPILGLVSLFQIILSSSDYNNLHWDTLLLRSSALCNSYSGLKRKQVALCRKFPDVAAAAMRGLELSADECRHQMRHNRWNCSSVSAEDPRSSAIYKLGYRESALVTAIINAGMVQSVWRACRLGSVVSCGCHPHRPRRGRSWAWAGCGDEASFAVYFARSFYSAVDRSKDLRSKTIAHNGALGRKIVARNVEVRCKCHGMSGSCQMKTCWRAPPDFQVIGDRLHNRYDYAVLVESENRRDAKLRLAFRSARRHPRATDLVFYEKSPTFCDLDPARDSWGTQDRACNKTSFNVDNCGALCCGRGYNTMRVKRTEKCNCRFHWCCHVKCEECVHEDWITICK</sequence>
<reference evidence="12" key="1">
    <citation type="submission" date="2011-05" db="EMBL/GenBank/DDBJ databases">
        <authorList>
            <person name="Richards S.R."/>
            <person name="Qu J."/>
            <person name="Jiang H."/>
            <person name="Jhangiani S.N."/>
            <person name="Agravi P."/>
            <person name="Goodspeed R."/>
            <person name="Gross S."/>
            <person name="Mandapat C."/>
            <person name="Jackson L."/>
            <person name="Mathew T."/>
            <person name="Pu L."/>
            <person name="Thornton R."/>
            <person name="Saada N."/>
            <person name="Wilczek-Boney K.B."/>
            <person name="Lee S."/>
            <person name="Kovar C."/>
            <person name="Wu Y."/>
            <person name="Scherer S.E."/>
            <person name="Worley K.C."/>
            <person name="Muzny D.M."/>
            <person name="Gibbs R."/>
        </authorList>
    </citation>
    <scope>NUCLEOTIDE SEQUENCE</scope>
    <source>
        <strain evidence="12">Brora</strain>
    </source>
</reference>
<keyword evidence="7" id="KW-1015">Disulfide bond</keyword>
<keyword evidence="3 9" id="KW-0217">Developmental protein</keyword>
<dbReference type="eggNOG" id="KOG3913">
    <property type="taxonomic scope" value="Eukaryota"/>
</dbReference>
<accession>T1IPH0</accession>
<dbReference type="InterPro" id="IPR018161">
    <property type="entry name" value="Wnt_CS"/>
</dbReference>
<dbReference type="GO" id="GO:0060070">
    <property type="term" value="P:canonical Wnt signaling pathway"/>
    <property type="evidence" value="ECO:0007669"/>
    <property type="project" value="TreeGrafter"/>
</dbReference>
<dbReference type="InterPro" id="IPR005817">
    <property type="entry name" value="Wnt"/>
</dbReference>
<evidence type="ECO:0000256" key="9">
    <source>
        <dbReference type="RuleBase" id="RU003500"/>
    </source>
</evidence>
<keyword evidence="5" id="KW-0272">Extracellular matrix</keyword>